<protein>
    <submittedName>
        <fullName evidence="9">AzlC family ABC transporter permease</fullName>
    </submittedName>
</protein>
<sequence length="237" mass="26727">MTKEMKEAFRLSLPISFGYVFLAIAFALLMRESGFSFLPITLASMIVYAGSMQFALVGLLSLVMPLWMIALMTLVINFRMLFYGINFIEDYKKMGWKAPYMMFALTDETFSIFLGMKQSSKKYSQETFIWVAVFNHLYWISGTIIGYFVGDYIGFSTKGIEFSMTALFVVIVINQMSQAASYFPFIIGAVSGIISLIVFGPTYFLLPSLIATIILLFVVEESRRISDGRLKGGKGHD</sequence>
<evidence type="ECO:0000256" key="4">
    <source>
        <dbReference type="ARBA" id="ARBA00022475"/>
    </source>
</evidence>
<evidence type="ECO:0000313" key="9">
    <source>
        <dbReference type="EMBL" id="MCQ9209001.1"/>
    </source>
</evidence>
<evidence type="ECO:0000256" key="7">
    <source>
        <dbReference type="ARBA" id="ARBA00023136"/>
    </source>
</evidence>
<reference evidence="9" key="2">
    <citation type="journal article" date="2023" name="Curr. Microbiol.">
        <title>Granulicatella seriolae sp. nov., a Novel Facultative Anaerobe Isolated from Yellowtail Marine Fish.</title>
        <authorList>
            <person name="Lee M."/>
            <person name="Choi Y.J."/>
            <person name="Farooq A."/>
            <person name="Jeong J.B."/>
            <person name="Jung M.Y."/>
        </authorList>
    </citation>
    <scope>NUCLEOTIDE SEQUENCE</scope>
    <source>
        <strain evidence="9">S8</strain>
    </source>
</reference>
<keyword evidence="6 8" id="KW-1133">Transmembrane helix</keyword>
<gene>
    <name evidence="9" type="ORF">NPA36_00270</name>
</gene>
<feature type="transmembrane region" description="Helical" evidence="8">
    <location>
        <begin position="12"/>
        <end position="30"/>
    </location>
</feature>
<feature type="transmembrane region" description="Helical" evidence="8">
    <location>
        <begin position="36"/>
        <end position="59"/>
    </location>
</feature>
<proteinExistence type="inferred from homology"/>
<evidence type="ECO:0000256" key="1">
    <source>
        <dbReference type="ARBA" id="ARBA00004651"/>
    </source>
</evidence>
<reference evidence="9" key="1">
    <citation type="submission" date="2022-07" db="EMBL/GenBank/DDBJ databases">
        <authorList>
            <person name="Jung M.-Y."/>
            <person name="Lee M."/>
        </authorList>
    </citation>
    <scope>NUCLEOTIDE SEQUENCE</scope>
    <source>
        <strain evidence="9">S8</strain>
    </source>
</reference>
<evidence type="ECO:0000256" key="8">
    <source>
        <dbReference type="SAM" id="Phobius"/>
    </source>
</evidence>
<keyword evidence="3" id="KW-0813">Transport</keyword>
<dbReference type="EMBL" id="JANHNZ010000001">
    <property type="protein sequence ID" value="MCQ9209001.1"/>
    <property type="molecule type" value="Genomic_DNA"/>
</dbReference>
<feature type="transmembrane region" description="Helical" evidence="8">
    <location>
        <begin position="180"/>
        <end position="197"/>
    </location>
</feature>
<keyword evidence="10" id="KW-1185">Reference proteome</keyword>
<evidence type="ECO:0000256" key="2">
    <source>
        <dbReference type="ARBA" id="ARBA00010735"/>
    </source>
</evidence>
<comment type="subcellular location">
    <subcellularLocation>
        <location evidence="1">Cell membrane</location>
        <topology evidence="1">Multi-pass membrane protein</topology>
    </subcellularLocation>
</comment>
<reference evidence="9" key="3">
    <citation type="journal article" date="2023" name="Microbiol. Resour. Announc.">
        <title>Draft Genome Sequence of Granulicatella sp. Strain S8, Isolated from a Marine Fish, Seriola quinqueradiata.</title>
        <authorList>
            <person name="Lee M."/>
            <person name="Farooq A."/>
            <person name="Jeong J.B."/>
            <person name="Jung M.Y."/>
        </authorList>
    </citation>
    <scope>NUCLEOTIDE SEQUENCE</scope>
    <source>
        <strain evidence="9">S8</strain>
    </source>
</reference>
<dbReference type="Pfam" id="PF03591">
    <property type="entry name" value="AzlC"/>
    <property type="match status" value="1"/>
</dbReference>
<feature type="transmembrane region" description="Helical" evidence="8">
    <location>
        <begin position="203"/>
        <end position="219"/>
    </location>
</feature>
<evidence type="ECO:0000256" key="6">
    <source>
        <dbReference type="ARBA" id="ARBA00022989"/>
    </source>
</evidence>
<feature type="transmembrane region" description="Helical" evidence="8">
    <location>
        <begin position="128"/>
        <end position="149"/>
    </location>
</feature>
<feature type="transmembrane region" description="Helical" evidence="8">
    <location>
        <begin position="66"/>
        <end position="86"/>
    </location>
</feature>
<dbReference type="PANTHER" id="PTHR34979:SF1">
    <property type="entry name" value="INNER MEMBRANE PROTEIN YGAZ"/>
    <property type="match status" value="1"/>
</dbReference>
<dbReference type="RefSeq" id="WP_256944118.1">
    <property type="nucleotide sequence ID" value="NZ_JANHNZ010000001.1"/>
</dbReference>
<comment type="similarity">
    <text evidence="2">Belongs to the AzlC family.</text>
</comment>
<feature type="transmembrane region" description="Helical" evidence="8">
    <location>
        <begin position="155"/>
        <end position="173"/>
    </location>
</feature>
<dbReference type="Proteomes" id="UP001059480">
    <property type="component" value="Unassembled WGS sequence"/>
</dbReference>
<evidence type="ECO:0000256" key="3">
    <source>
        <dbReference type="ARBA" id="ARBA00022448"/>
    </source>
</evidence>
<name>A0ABT1WK74_9LACT</name>
<keyword evidence="4" id="KW-1003">Cell membrane</keyword>
<dbReference type="PANTHER" id="PTHR34979">
    <property type="entry name" value="INNER MEMBRANE PROTEIN YGAZ"/>
    <property type="match status" value="1"/>
</dbReference>
<accession>A0ABT1WK74</accession>
<evidence type="ECO:0000256" key="5">
    <source>
        <dbReference type="ARBA" id="ARBA00022692"/>
    </source>
</evidence>
<dbReference type="InterPro" id="IPR011606">
    <property type="entry name" value="Brnchd-chn_aa_trnsp_permease"/>
</dbReference>
<keyword evidence="7 8" id="KW-0472">Membrane</keyword>
<evidence type="ECO:0000313" key="10">
    <source>
        <dbReference type="Proteomes" id="UP001059480"/>
    </source>
</evidence>
<keyword evidence="5 8" id="KW-0812">Transmembrane</keyword>
<organism evidence="9 10">
    <name type="scientific">Granulicatella seriolae</name>
    <dbReference type="NCBI Taxonomy" id="2967226"/>
    <lineage>
        <taxon>Bacteria</taxon>
        <taxon>Bacillati</taxon>
        <taxon>Bacillota</taxon>
        <taxon>Bacilli</taxon>
        <taxon>Lactobacillales</taxon>
        <taxon>Carnobacteriaceae</taxon>
        <taxon>Granulicatella</taxon>
    </lineage>
</organism>
<comment type="caution">
    <text evidence="9">The sequence shown here is derived from an EMBL/GenBank/DDBJ whole genome shotgun (WGS) entry which is preliminary data.</text>
</comment>